<feature type="binding site" evidence="7">
    <location>
        <position position="266"/>
    </location>
    <ligand>
        <name>carbamoyl phosphate</name>
        <dbReference type="ChEBI" id="CHEBI:58228"/>
    </ligand>
</feature>
<dbReference type="NCBIfam" id="TIGR00670">
    <property type="entry name" value="asp_carb_tr"/>
    <property type="match status" value="1"/>
</dbReference>
<dbReference type="EC" id="2.1.3.2" evidence="7"/>
<sequence length="335" mass="37343">MSVKNGLVSLSNLTTMENLSTEEVMALIKRAQAHKSGTAEFNLPKQTFASNLFFENSTRTHHSFHIAERKLGLDVLEFDAQASSISKGETLYDTVLTLCALGVEVCVIRSGVEHYYEELVNSENITCAIVNGGDGSGQHPSQCLLDLMTIYEEFGRFEGLKIAISGDLTHSRVAKSNMMMLKKLGAKLYFTGPAAWYSEEFDAYGHYANLDRILPELDVHMLLRVQHERHSSGEVFSKESYHRQFGLTEERARLLKPTAIIMHPAPVNRDVEISDNLVESPQSRIVQQMSNGVYTRMAILEAIMQKQNEIKQEKNLKVVGASISGAISSNLETIV</sequence>
<feature type="binding site" evidence="7">
    <location>
        <position position="265"/>
    </location>
    <ligand>
        <name>carbamoyl phosphate</name>
        <dbReference type="ChEBI" id="CHEBI:58228"/>
    </ligand>
</feature>
<evidence type="ECO:0000256" key="3">
    <source>
        <dbReference type="ARBA" id="ARBA00022679"/>
    </source>
</evidence>
<evidence type="ECO:0000256" key="4">
    <source>
        <dbReference type="ARBA" id="ARBA00022975"/>
    </source>
</evidence>
<dbReference type="PROSITE" id="PS00097">
    <property type="entry name" value="CARBAMOYLTRANSFERASE"/>
    <property type="match status" value="1"/>
</dbReference>
<dbReference type="GO" id="GO:0006207">
    <property type="term" value="P:'de novo' pyrimidine nucleobase biosynthetic process"/>
    <property type="evidence" value="ECO:0007669"/>
    <property type="project" value="InterPro"/>
</dbReference>
<evidence type="ECO:0000256" key="7">
    <source>
        <dbReference type="HAMAP-Rule" id="MF_00001"/>
    </source>
</evidence>
<dbReference type="Gene3D" id="3.40.50.1370">
    <property type="entry name" value="Aspartate/ornithine carbamoyltransferase"/>
    <property type="match status" value="2"/>
</dbReference>
<proteinExistence type="inferred from homology"/>
<dbReference type="PANTHER" id="PTHR45753:SF6">
    <property type="entry name" value="ASPARTATE CARBAMOYLTRANSFERASE"/>
    <property type="match status" value="1"/>
</dbReference>
<dbReference type="InterPro" id="IPR006130">
    <property type="entry name" value="Asp/Orn_carbamoylTrfase"/>
</dbReference>
<dbReference type="PANTHER" id="PTHR45753">
    <property type="entry name" value="ORNITHINE CARBAMOYLTRANSFERASE, MITOCHONDRIAL"/>
    <property type="match status" value="1"/>
</dbReference>
<dbReference type="InterPro" id="IPR006131">
    <property type="entry name" value="Asp_carbamoyltransf_Asp/Orn-bd"/>
</dbReference>
<dbReference type="InterPro" id="IPR002082">
    <property type="entry name" value="Asp_carbamoyltransf"/>
</dbReference>
<dbReference type="SUPFAM" id="SSF53671">
    <property type="entry name" value="Aspartate/ornithine carbamoyltransferase"/>
    <property type="match status" value="1"/>
</dbReference>
<name>A0A387B9Y7_9LACT</name>
<feature type="binding site" evidence="7">
    <location>
        <position position="224"/>
    </location>
    <ligand>
        <name>L-aspartate</name>
        <dbReference type="ChEBI" id="CHEBI:29991"/>
    </ligand>
</feature>
<evidence type="ECO:0000313" key="10">
    <source>
        <dbReference type="EMBL" id="AYG00655.1"/>
    </source>
</evidence>
<dbReference type="NCBIfam" id="NF002032">
    <property type="entry name" value="PRK00856.1"/>
    <property type="match status" value="1"/>
</dbReference>
<comment type="similarity">
    <text evidence="2 7">Belongs to the aspartate/ornithine carbamoyltransferase superfamily. ATCase family.</text>
</comment>
<accession>A0A387B9Y7</accession>
<dbReference type="InterPro" id="IPR036901">
    <property type="entry name" value="Asp/Orn_carbamoylTrfase_sf"/>
</dbReference>
<evidence type="ECO:0000256" key="5">
    <source>
        <dbReference type="ARBA" id="ARBA00043884"/>
    </source>
</evidence>
<dbReference type="KEGG" id="lact:D7I46_05835"/>
<feature type="binding site" evidence="7">
    <location>
        <position position="60"/>
    </location>
    <ligand>
        <name>carbamoyl phosphate</name>
        <dbReference type="ChEBI" id="CHEBI:58228"/>
    </ligand>
</feature>
<reference evidence="10 11" key="1">
    <citation type="submission" date="2018-09" db="EMBL/GenBank/DDBJ databases">
        <title>Genome sequencing of strain 1JSPR-7.</title>
        <authorList>
            <person name="Heo J."/>
            <person name="Kim S.-J."/>
            <person name="Kwon S.-W."/>
        </authorList>
    </citation>
    <scope>NUCLEOTIDE SEQUENCE [LARGE SCALE GENOMIC DNA]</scope>
    <source>
        <strain evidence="10 11">1JSPR-7</strain>
    </source>
</reference>
<dbReference type="GO" id="GO:0004070">
    <property type="term" value="F:aspartate carbamoyltransferase activity"/>
    <property type="evidence" value="ECO:0007669"/>
    <property type="project" value="UniProtKB-UniRule"/>
</dbReference>
<feature type="binding site" evidence="7">
    <location>
        <position position="139"/>
    </location>
    <ligand>
        <name>carbamoyl phosphate</name>
        <dbReference type="ChEBI" id="CHEBI:58228"/>
    </ligand>
</feature>
<dbReference type="PRINTS" id="PR00101">
    <property type="entry name" value="ATCASE"/>
</dbReference>
<feature type="binding site" evidence="7">
    <location>
        <position position="59"/>
    </location>
    <ligand>
        <name>carbamoyl phosphate</name>
        <dbReference type="ChEBI" id="CHEBI:58228"/>
    </ligand>
</feature>
<dbReference type="UniPathway" id="UPA00070">
    <property type="reaction ID" value="UER00116"/>
</dbReference>
<dbReference type="HAMAP" id="MF_00001">
    <property type="entry name" value="Asp_carb_tr"/>
    <property type="match status" value="1"/>
</dbReference>
<feature type="domain" description="Aspartate/ornithine carbamoyltransferase Asp/Orn-binding" evidence="8">
    <location>
        <begin position="158"/>
        <end position="302"/>
    </location>
</feature>
<keyword evidence="4 7" id="KW-0665">Pyrimidine biosynthesis</keyword>
<comment type="function">
    <text evidence="5 7">Catalyzes the condensation of carbamoyl phosphate and aspartate to form carbamoyl aspartate and inorganic phosphate, the committed step in the de novo pyrimidine nucleotide biosynthesis pathway.</text>
</comment>
<keyword evidence="11" id="KW-1185">Reference proteome</keyword>
<dbReference type="Pfam" id="PF00185">
    <property type="entry name" value="OTCace"/>
    <property type="match status" value="1"/>
</dbReference>
<dbReference type="GO" id="GO:0016597">
    <property type="term" value="F:amino acid binding"/>
    <property type="evidence" value="ECO:0007669"/>
    <property type="project" value="InterPro"/>
</dbReference>
<evidence type="ECO:0000256" key="2">
    <source>
        <dbReference type="ARBA" id="ARBA00008896"/>
    </source>
</evidence>
<dbReference type="PRINTS" id="PR00100">
    <property type="entry name" value="AOTCASE"/>
</dbReference>
<feature type="binding site" evidence="7">
    <location>
        <position position="172"/>
    </location>
    <ligand>
        <name>L-aspartate</name>
        <dbReference type="ChEBI" id="CHEBI:29991"/>
    </ligand>
</feature>
<feature type="binding site" evidence="7">
    <location>
        <position position="87"/>
    </location>
    <ligand>
        <name>L-aspartate</name>
        <dbReference type="ChEBI" id="CHEBI:29991"/>
    </ligand>
</feature>
<organism evidence="10 11">
    <name type="scientific">Lactococcus allomyrinae</name>
    <dbReference type="NCBI Taxonomy" id="2419773"/>
    <lineage>
        <taxon>Bacteria</taxon>
        <taxon>Bacillati</taxon>
        <taxon>Bacillota</taxon>
        <taxon>Bacilli</taxon>
        <taxon>Lactobacillales</taxon>
        <taxon>Streptococcaceae</taxon>
        <taxon>Lactococcus</taxon>
    </lineage>
</organism>
<dbReference type="GO" id="GO:0005829">
    <property type="term" value="C:cytosol"/>
    <property type="evidence" value="ECO:0007669"/>
    <property type="project" value="TreeGrafter"/>
</dbReference>
<dbReference type="InterPro" id="IPR006132">
    <property type="entry name" value="Asp/Orn_carbamoyltranf_P-bd"/>
</dbReference>
<gene>
    <name evidence="7" type="primary">pyrB</name>
    <name evidence="10" type="ORF">D7I46_05835</name>
</gene>
<dbReference type="OrthoDB" id="9774690at2"/>
<dbReference type="GO" id="GO:0044205">
    <property type="term" value="P:'de novo' UMP biosynthetic process"/>
    <property type="evidence" value="ECO:0007669"/>
    <property type="project" value="UniProtKB-UniRule"/>
</dbReference>
<dbReference type="FunFam" id="3.40.50.1370:FF:000011">
    <property type="entry name" value="Aspartate carbamoyltransferase"/>
    <property type="match status" value="1"/>
</dbReference>
<evidence type="ECO:0000313" key="11">
    <source>
        <dbReference type="Proteomes" id="UP000269374"/>
    </source>
</evidence>
<evidence type="ECO:0000259" key="9">
    <source>
        <dbReference type="Pfam" id="PF02729"/>
    </source>
</evidence>
<dbReference type="EMBL" id="CP032627">
    <property type="protein sequence ID" value="AYG00655.1"/>
    <property type="molecule type" value="Genomic_DNA"/>
</dbReference>
<feature type="domain" description="Aspartate/ornithine carbamoyltransferase carbamoyl-P binding" evidence="9">
    <location>
        <begin position="12"/>
        <end position="152"/>
    </location>
</feature>
<feature type="binding site" evidence="7">
    <location>
        <position position="142"/>
    </location>
    <ligand>
        <name>carbamoyl phosphate</name>
        <dbReference type="ChEBI" id="CHEBI:58228"/>
    </ligand>
</feature>
<dbReference type="GO" id="GO:0006520">
    <property type="term" value="P:amino acid metabolic process"/>
    <property type="evidence" value="ECO:0007669"/>
    <property type="project" value="InterPro"/>
</dbReference>
<dbReference type="AlphaFoldDB" id="A0A387B9Y7"/>
<evidence type="ECO:0000256" key="6">
    <source>
        <dbReference type="ARBA" id="ARBA00048859"/>
    </source>
</evidence>
<evidence type="ECO:0000259" key="8">
    <source>
        <dbReference type="Pfam" id="PF00185"/>
    </source>
</evidence>
<evidence type="ECO:0000256" key="1">
    <source>
        <dbReference type="ARBA" id="ARBA00004852"/>
    </source>
</evidence>
<feature type="binding site" evidence="7">
    <location>
        <position position="109"/>
    </location>
    <ligand>
        <name>carbamoyl phosphate</name>
        <dbReference type="ChEBI" id="CHEBI:58228"/>
    </ligand>
</feature>
<comment type="subunit">
    <text evidence="7">Heterododecamer (2C3:3R2) of six catalytic PyrB chains organized as two trimers (C3), and six regulatory PyrI chains organized as three dimers (R2).</text>
</comment>
<dbReference type="Proteomes" id="UP000269374">
    <property type="component" value="Chromosome"/>
</dbReference>
<comment type="pathway">
    <text evidence="1 7">Pyrimidine metabolism; UMP biosynthesis via de novo pathway; (S)-dihydroorotate from bicarbonate: step 2/3.</text>
</comment>
<protein>
    <recommendedName>
        <fullName evidence="7">Aspartate carbamoyltransferase</fullName>
        <ecNumber evidence="7">2.1.3.2</ecNumber>
    </recommendedName>
    <alternativeName>
        <fullName evidence="7">Aspartate transcarbamylase</fullName>
        <shortName evidence="7">ATCase</shortName>
    </alternativeName>
</protein>
<dbReference type="Pfam" id="PF02729">
    <property type="entry name" value="OTCace_N"/>
    <property type="match status" value="1"/>
</dbReference>
<comment type="catalytic activity">
    <reaction evidence="6 7">
        <text>carbamoyl phosphate + L-aspartate = N-carbamoyl-L-aspartate + phosphate + H(+)</text>
        <dbReference type="Rhea" id="RHEA:20013"/>
        <dbReference type="ChEBI" id="CHEBI:15378"/>
        <dbReference type="ChEBI" id="CHEBI:29991"/>
        <dbReference type="ChEBI" id="CHEBI:32814"/>
        <dbReference type="ChEBI" id="CHEBI:43474"/>
        <dbReference type="ChEBI" id="CHEBI:58228"/>
        <dbReference type="EC" id="2.1.3.2"/>
    </reaction>
</comment>
<keyword evidence="3 7" id="KW-0808">Transferase</keyword>